<evidence type="ECO:0000256" key="1">
    <source>
        <dbReference type="ARBA" id="ARBA00001974"/>
    </source>
</evidence>
<dbReference type="InterPro" id="IPR030664">
    <property type="entry name" value="SdhA/FrdA/AprA"/>
</dbReference>
<keyword evidence="2" id="KW-0285">Flavoprotein</keyword>
<proteinExistence type="predicted"/>
<dbReference type="KEGG" id="taa:NMY3_00189"/>
<evidence type="ECO:0000313" key="9">
    <source>
        <dbReference type="Proteomes" id="UP000058925"/>
    </source>
</evidence>
<reference evidence="9" key="1">
    <citation type="submission" date="2015-10" db="EMBL/GenBank/DDBJ databases">
        <title>Niche specialization of a soil ammonia-oxidizing archaeon, Candidatus Nitrosocosmicus oleophilus.</title>
        <authorList>
            <person name="Jung M.-Y."/>
            <person name="Rhee S.-K."/>
        </authorList>
    </citation>
    <scope>NUCLEOTIDE SEQUENCE [LARGE SCALE GENOMIC DNA]</scope>
    <source>
        <strain evidence="9">MY3</strain>
    </source>
</reference>
<dbReference type="PANTHER" id="PTHR11632">
    <property type="entry name" value="SUCCINATE DEHYDROGENASE 2 FLAVOPROTEIN SUBUNIT"/>
    <property type="match status" value="1"/>
</dbReference>
<dbReference type="InterPro" id="IPR003953">
    <property type="entry name" value="FAD-dep_OxRdtase_2_FAD-bd"/>
</dbReference>
<dbReference type="OrthoDB" id="23539at2157"/>
<dbReference type="Pfam" id="PF02910">
    <property type="entry name" value="Succ_DH_flav_C"/>
    <property type="match status" value="1"/>
</dbReference>
<dbReference type="PANTHER" id="PTHR11632:SF51">
    <property type="entry name" value="SUCCINATE DEHYDROGENASE [UBIQUINONE] FLAVOPROTEIN SUBUNIT, MITOCHONDRIAL"/>
    <property type="match status" value="1"/>
</dbReference>
<evidence type="ECO:0000259" key="7">
    <source>
        <dbReference type="Pfam" id="PF02910"/>
    </source>
</evidence>
<comment type="cofactor">
    <cofactor evidence="1">
        <name>FAD</name>
        <dbReference type="ChEBI" id="CHEBI:57692"/>
    </cofactor>
</comment>
<evidence type="ECO:0000256" key="2">
    <source>
        <dbReference type="ARBA" id="ARBA00022630"/>
    </source>
</evidence>
<dbReference type="InterPro" id="IPR027477">
    <property type="entry name" value="Succ_DH/fumarate_Rdtase_cat_sf"/>
</dbReference>
<keyword evidence="9" id="KW-1185">Reference proteome</keyword>
<dbReference type="FunFam" id="3.90.700.10:FF:000005">
    <property type="entry name" value="Succinate dehydrogenase flavoprotein subunit"/>
    <property type="match status" value="1"/>
</dbReference>
<feature type="active site" description="Proton acceptor" evidence="5">
    <location>
        <position position="302"/>
    </location>
</feature>
<evidence type="ECO:0000256" key="3">
    <source>
        <dbReference type="ARBA" id="ARBA00022827"/>
    </source>
</evidence>
<dbReference type="GeneID" id="60420395"/>
<dbReference type="SUPFAM" id="SSF51905">
    <property type="entry name" value="FAD/NAD(P)-binding domain"/>
    <property type="match status" value="1"/>
</dbReference>
<dbReference type="Proteomes" id="UP000058925">
    <property type="component" value="Chromosome"/>
</dbReference>
<dbReference type="Gene3D" id="1.20.58.100">
    <property type="entry name" value="Fumarate reductase/succinate dehydrogenase flavoprotein-like, C-terminal domain"/>
    <property type="match status" value="1"/>
</dbReference>
<dbReference type="Gene3D" id="3.50.50.60">
    <property type="entry name" value="FAD/NAD(P)-binding domain"/>
    <property type="match status" value="1"/>
</dbReference>
<dbReference type="EMBL" id="CP012850">
    <property type="protein sequence ID" value="ALI34403.1"/>
    <property type="molecule type" value="Genomic_DNA"/>
</dbReference>
<dbReference type="Pfam" id="PF00890">
    <property type="entry name" value="FAD_binding_2"/>
    <property type="match status" value="1"/>
</dbReference>
<gene>
    <name evidence="8" type="primary">sdhA_1</name>
    <name evidence="8" type="ORF">NMY3_00189</name>
</gene>
<dbReference type="PRINTS" id="PR00411">
    <property type="entry name" value="PNDRDTASEI"/>
</dbReference>
<dbReference type="AlphaFoldDB" id="A0A654LVQ6"/>
<dbReference type="GO" id="GO:0016491">
    <property type="term" value="F:oxidoreductase activity"/>
    <property type="evidence" value="ECO:0007669"/>
    <property type="project" value="UniProtKB-KW"/>
</dbReference>
<protein>
    <submittedName>
        <fullName evidence="8">Succinate dehydrogenase flavoprotein subunit</fullName>
    </submittedName>
</protein>
<evidence type="ECO:0000256" key="5">
    <source>
        <dbReference type="PIRSR" id="PIRSR000171-1"/>
    </source>
</evidence>
<keyword evidence="3" id="KW-0274">FAD</keyword>
<dbReference type="PRINTS" id="PR00368">
    <property type="entry name" value="FADPNR"/>
</dbReference>
<feature type="domain" description="FAD-dependent oxidoreductase 2 FAD-binding" evidence="6">
    <location>
        <begin position="14"/>
        <end position="407"/>
    </location>
</feature>
<evidence type="ECO:0000313" key="8">
    <source>
        <dbReference type="EMBL" id="ALI34403.1"/>
    </source>
</evidence>
<dbReference type="SUPFAM" id="SSF46977">
    <property type="entry name" value="Succinate dehydrogenase/fumarate reductase flavoprotein C-terminal domain"/>
    <property type="match status" value="1"/>
</dbReference>
<name>A0A654LVQ6_9ARCH</name>
<keyword evidence="4" id="KW-0560">Oxidoreductase</keyword>
<dbReference type="PIRSF" id="PIRSF000171">
    <property type="entry name" value="SDHA_APRA_LASPO"/>
    <property type="match status" value="1"/>
</dbReference>
<evidence type="ECO:0000256" key="4">
    <source>
        <dbReference type="ARBA" id="ARBA00023002"/>
    </source>
</evidence>
<dbReference type="RefSeq" id="WP_196817070.1">
    <property type="nucleotide sequence ID" value="NZ_CP012850.1"/>
</dbReference>
<dbReference type="InterPro" id="IPR015939">
    <property type="entry name" value="Fum_Rdtase/Succ_DH_flav-like_C"/>
</dbReference>
<dbReference type="SUPFAM" id="SSF56425">
    <property type="entry name" value="Succinate dehydrogenase/fumarate reductase flavoprotein, catalytic domain"/>
    <property type="match status" value="1"/>
</dbReference>
<dbReference type="InterPro" id="IPR036188">
    <property type="entry name" value="FAD/NAD-bd_sf"/>
</dbReference>
<dbReference type="Gene3D" id="3.90.700.10">
    <property type="entry name" value="Succinate dehydrogenase/fumarate reductase flavoprotein, catalytic domain"/>
    <property type="match status" value="1"/>
</dbReference>
<accession>A0A654LVQ6</accession>
<organism evidence="8 9">
    <name type="scientific">Candidatus Nitrosocosmicus oleophilus</name>
    <dbReference type="NCBI Taxonomy" id="1353260"/>
    <lineage>
        <taxon>Archaea</taxon>
        <taxon>Nitrososphaerota</taxon>
        <taxon>Nitrososphaeria</taxon>
        <taxon>Nitrososphaerales</taxon>
        <taxon>Nitrososphaeraceae</taxon>
        <taxon>Candidatus Nitrosocosmicus</taxon>
    </lineage>
</organism>
<sequence>MIENNGSKTNYFYDVIVIGGGSAGLRAAIEAHDNGSVVLLISKSKQGDPHTVLARGGINAALGIMDPKDNWMIHASDTLIEGEHIADYERVEILCKSAPEAVSELVNWGARFHMEEDGRLTQRFFGAHTYRRTVFYEDWTGDEIIRVLMQQVKERKIDLMDNVYITKLLFKDNIENVDGHPNSSSSKIKGAIGMDIKDKQLVKFNCKSLILASGGYTRVYSISSSRNYEHYGEGIDLAYEAGVDLVDMEMVQFHPTGMVWPENSLGTLATEAIRGEGGILLNSKNERFMKEYYPERMELGPRDVVARAIYNEIAEGRGTVHKGVWLDVTHLPLKKILDRLPTMYKQFKDIAGVDISREKMEVGPTAHYSMGGLSVDINCKTKVEGLFAAGEVISQIHGANRLGGNSLLDTLVFGKIAGREASIFAKQLPTPQEDNPSESEAYNDIQKFEKDLFVVLDNPLSFRKEIQDIMDQVAGIVRSASSLQKGLEKILALKDRFYSQIRIFQKNELNNENLIKNFIMTLEVRSSLVVCESIIRSAFMRKESRGAHFRSDFPNIDNDVWHVNIYCTKVGGKMILYKQNVKEVKGILKEVIRDHSKPIHNNESE</sequence>
<feature type="domain" description="Fumarate reductase/succinate dehydrogenase flavoprotein-like C-terminal" evidence="7">
    <location>
        <begin position="463"/>
        <end position="567"/>
    </location>
</feature>
<evidence type="ECO:0000259" key="6">
    <source>
        <dbReference type="Pfam" id="PF00890"/>
    </source>
</evidence>
<dbReference type="InterPro" id="IPR037099">
    <property type="entry name" value="Fum_R/Succ_DH_flav-like_C_sf"/>
</dbReference>